<dbReference type="InterPro" id="IPR004018">
    <property type="entry name" value="RPEL_repeat"/>
</dbReference>
<feature type="region of interest" description="Disordered" evidence="8">
    <location>
        <begin position="360"/>
        <end position="379"/>
    </location>
</feature>
<dbReference type="GO" id="GO:0003713">
    <property type="term" value="F:transcription coactivator activity"/>
    <property type="evidence" value="ECO:0007669"/>
    <property type="project" value="TreeGrafter"/>
</dbReference>
<keyword evidence="3" id="KW-0805">Transcription regulation</keyword>
<dbReference type="EMBL" id="REGW02000018">
    <property type="protein sequence ID" value="KAE8283357.1"/>
    <property type="molecule type" value="Genomic_DNA"/>
</dbReference>
<feature type="region of interest" description="Disordered" evidence="8">
    <location>
        <begin position="464"/>
        <end position="517"/>
    </location>
</feature>
<dbReference type="Pfam" id="PF02755">
    <property type="entry name" value="RPEL"/>
    <property type="match status" value="2"/>
</dbReference>
<dbReference type="GO" id="GO:0045944">
    <property type="term" value="P:positive regulation of transcription by RNA polymerase II"/>
    <property type="evidence" value="ECO:0007669"/>
    <property type="project" value="TreeGrafter"/>
</dbReference>
<evidence type="ECO:0000256" key="8">
    <source>
        <dbReference type="SAM" id="MobiDB-lite"/>
    </source>
</evidence>
<evidence type="ECO:0000256" key="6">
    <source>
        <dbReference type="ARBA" id="ARBA00023242"/>
    </source>
</evidence>
<reference evidence="10 11" key="1">
    <citation type="submission" date="2019-07" db="EMBL/GenBank/DDBJ databases">
        <title>Chromosome genome assembly for large yellow croaker.</title>
        <authorList>
            <person name="Xiao S."/>
        </authorList>
    </citation>
    <scope>NUCLEOTIDE SEQUENCE [LARGE SCALE GENOMIC DNA]</scope>
    <source>
        <strain evidence="10">JMULYC20181020</strain>
        <tissue evidence="10">Muscle</tissue>
    </source>
</reference>
<dbReference type="Proteomes" id="UP000424527">
    <property type="component" value="Unassembled WGS sequence"/>
</dbReference>
<keyword evidence="6" id="KW-0539">Nucleus</keyword>
<keyword evidence="5" id="KW-0804">Transcription</keyword>
<evidence type="ECO:0000256" key="1">
    <source>
        <dbReference type="ARBA" id="ARBA00004123"/>
    </source>
</evidence>
<dbReference type="PROSITE" id="PS51073">
    <property type="entry name" value="RPEL"/>
    <property type="match status" value="2"/>
</dbReference>
<feature type="compositionally biased region" description="Basic and acidic residues" evidence="8">
    <location>
        <begin position="269"/>
        <end position="283"/>
    </location>
</feature>
<evidence type="ECO:0000313" key="11">
    <source>
        <dbReference type="Proteomes" id="UP000424527"/>
    </source>
</evidence>
<gene>
    <name evidence="10" type="ORF">D5F01_LYC18759</name>
</gene>
<dbReference type="InterPro" id="IPR036361">
    <property type="entry name" value="SAP_dom_sf"/>
</dbReference>
<dbReference type="Pfam" id="PF02037">
    <property type="entry name" value="SAP"/>
    <property type="match status" value="1"/>
</dbReference>
<evidence type="ECO:0000256" key="5">
    <source>
        <dbReference type="ARBA" id="ARBA00023163"/>
    </source>
</evidence>
<feature type="compositionally biased region" description="Polar residues" evidence="8">
    <location>
        <begin position="360"/>
        <end position="370"/>
    </location>
</feature>
<dbReference type="GO" id="GO:0005634">
    <property type="term" value="C:nucleus"/>
    <property type="evidence" value="ECO:0007669"/>
    <property type="project" value="UniProtKB-SubCell"/>
</dbReference>
<dbReference type="SUPFAM" id="SSF68906">
    <property type="entry name" value="SAP domain"/>
    <property type="match status" value="1"/>
</dbReference>
<name>A0A6G0HW93_LARCR</name>
<keyword evidence="2" id="KW-0677">Repeat</keyword>
<feature type="repeat" description="RPEL" evidence="7">
    <location>
        <begin position="121"/>
        <end position="146"/>
    </location>
</feature>
<sequence>MGLQTWPPSNPPLSSMACLDVETPSICRGKFKSVLQLCLQQRRTREQLVEQGIMPPLKTPAAFHEQIRNLERARTGNFLKHKLCSRPERSELVRMHILQETQAEPSLQATQMKLKRARLTDDLNEKISQRPGPMELVKKNILPVDSAVEEVIHGDKAKCSKPPDIYNFNEDSNDALSPPQPASQQSPSSTSTSPRESGGTEVTSTSSDLNSPIQHSPLPNSQSTSDLVSLASANEKLSNQQASTPQPTTIVPSITHGPVLVKQSLPKLPSDKSRSKRSKEPKPRVKKLKYHQYIPPDQKQEASEVQMDSAYARLLQQQQQFLQLQILSQQQYNYQTVSLATPKPTTEVQTSCSSGVLNRNVSSPVQPRHTQTNRKPDHLPANLDEMKVAELKMELKLRSLPVSGTKTDLIERLKSYQENSNIQTAATIETTAVTPTPKSENIKLTPPVSPIASKVSTLGIEDSSMVDSPTKLSDALSPAHPAPCVNSPPRAPQAERATDTRSHEKDSEKDKRLHEKERQIEELMRKLEQEQRLVEELKMQLEVEKRSQQGDSPPQLSPLAPIQVKEENMTPSHCSVSCSSPGLPVLVKQEEVEDQSHLAPQNQFIISHQTIKQPETLQPVPAGAQILLPASFPASAVTIQLPANSIKLHTTVSSAASGLIQTSGQVPPKIEASAALQQQCSTQPLTKTWRMDSTTQCLLNTFPASGCPVGASPCQAGPKGPTNKSPCRSQPTFLQQAKFTNHVSKCKDPPRYEDAVKQTRSMLKAVQGPTAASQQMDDLFDVLIESGEISPFIRQDPPSEEKPLPVTASVTTLPINTVLSRPPPLVQVAQLPAALLNPSTSLVALTSDTQLETLLDDTLGAHTEPQTLKLMEELHSPLVTMEVDFNENTSPSALNLHSTNMENMDWLDLTMSVPAEGVNSLDMSTSVGVFSSDFLDSHELHLNWD</sequence>
<dbReference type="Gene3D" id="6.10.150.10">
    <property type="match status" value="1"/>
</dbReference>
<proteinExistence type="predicted"/>
<dbReference type="FunFam" id="1.10.720.30:FF:000002">
    <property type="entry name" value="Myocardin related transcription factor A"/>
    <property type="match status" value="1"/>
</dbReference>
<dbReference type="PANTHER" id="PTHR22793">
    <property type="entry name" value="MYOCARDIN-RELATED TRANSCRIPTION FACTOR-RELATED"/>
    <property type="match status" value="1"/>
</dbReference>
<evidence type="ECO:0000256" key="3">
    <source>
        <dbReference type="ARBA" id="ARBA00023015"/>
    </source>
</evidence>
<feature type="repeat" description="RPEL" evidence="7">
    <location>
        <begin position="77"/>
        <end position="102"/>
    </location>
</feature>
<evidence type="ECO:0000313" key="10">
    <source>
        <dbReference type="EMBL" id="KAE8283357.1"/>
    </source>
</evidence>
<evidence type="ECO:0000256" key="4">
    <source>
        <dbReference type="ARBA" id="ARBA00023054"/>
    </source>
</evidence>
<feature type="compositionally biased region" description="Basic and acidic residues" evidence="8">
    <location>
        <begin position="496"/>
        <end position="517"/>
    </location>
</feature>
<dbReference type="InterPro" id="IPR043451">
    <property type="entry name" value="Myocardin-like"/>
</dbReference>
<feature type="region of interest" description="Disordered" evidence="8">
    <location>
        <begin position="155"/>
        <end position="290"/>
    </location>
</feature>
<dbReference type="InterPro" id="IPR003034">
    <property type="entry name" value="SAP_dom"/>
</dbReference>
<feature type="compositionally biased region" description="Low complexity" evidence="8">
    <location>
        <begin position="182"/>
        <end position="207"/>
    </location>
</feature>
<dbReference type="Gene3D" id="1.10.720.30">
    <property type="entry name" value="SAP domain"/>
    <property type="match status" value="1"/>
</dbReference>
<dbReference type="Gene3D" id="6.10.140.2040">
    <property type="match status" value="1"/>
</dbReference>
<protein>
    <recommendedName>
        <fullName evidence="9">SAP domain-containing protein</fullName>
    </recommendedName>
</protein>
<evidence type="ECO:0000256" key="7">
    <source>
        <dbReference type="PROSITE-ProRule" id="PRU00401"/>
    </source>
</evidence>
<feature type="compositionally biased region" description="Polar residues" evidence="8">
    <location>
        <begin position="427"/>
        <end position="439"/>
    </location>
</feature>
<comment type="caution">
    <text evidence="10">The sequence shown here is derived from an EMBL/GenBank/DDBJ whole genome shotgun (WGS) entry which is preliminary data.</text>
</comment>
<keyword evidence="4" id="KW-0175">Coiled coil</keyword>
<dbReference type="GO" id="GO:0051145">
    <property type="term" value="P:smooth muscle cell differentiation"/>
    <property type="evidence" value="ECO:0007669"/>
    <property type="project" value="TreeGrafter"/>
</dbReference>
<keyword evidence="11" id="KW-1185">Reference proteome</keyword>
<comment type="subcellular location">
    <subcellularLocation>
        <location evidence="1">Nucleus</location>
    </subcellularLocation>
</comment>
<feature type="compositionally biased region" description="Polar residues" evidence="8">
    <location>
        <begin position="208"/>
        <end position="252"/>
    </location>
</feature>
<dbReference type="AlphaFoldDB" id="A0A6G0HW93"/>
<evidence type="ECO:0000259" key="9">
    <source>
        <dbReference type="PROSITE" id="PS50800"/>
    </source>
</evidence>
<organism evidence="10 11">
    <name type="scientific">Larimichthys crocea</name>
    <name type="common">Large yellow croaker</name>
    <name type="synonym">Pseudosciaena crocea</name>
    <dbReference type="NCBI Taxonomy" id="215358"/>
    <lineage>
        <taxon>Eukaryota</taxon>
        <taxon>Metazoa</taxon>
        <taxon>Chordata</taxon>
        <taxon>Craniata</taxon>
        <taxon>Vertebrata</taxon>
        <taxon>Euteleostomi</taxon>
        <taxon>Actinopterygii</taxon>
        <taxon>Neopterygii</taxon>
        <taxon>Teleostei</taxon>
        <taxon>Neoteleostei</taxon>
        <taxon>Acanthomorphata</taxon>
        <taxon>Eupercaria</taxon>
        <taxon>Sciaenidae</taxon>
        <taxon>Larimichthys</taxon>
    </lineage>
</organism>
<feature type="region of interest" description="Disordered" evidence="8">
    <location>
        <begin position="427"/>
        <end position="446"/>
    </location>
</feature>
<dbReference type="PROSITE" id="PS50800">
    <property type="entry name" value="SAP"/>
    <property type="match status" value="1"/>
</dbReference>
<accession>A0A6G0HW93</accession>
<dbReference type="SMART" id="SM00513">
    <property type="entry name" value="SAP"/>
    <property type="match status" value="1"/>
</dbReference>
<feature type="domain" description="SAP" evidence="9">
    <location>
        <begin position="383"/>
        <end position="417"/>
    </location>
</feature>
<dbReference type="SMART" id="SM00707">
    <property type="entry name" value="RPEL"/>
    <property type="match status" value="3"/>
</dbReference>
<dbReference type="PANTHER" id="PTHR22793:SF5">
    <property type="entry name" value="MYOCARDIN-RELATED TRANSCRIPTION FACTOR B"/>
    <property type="match status" value="1"/>
</dbReference>
<evidence type="ECO:0000256" key="2">
    <source>
        <dbReference type="ARBA" id="ARBA00022737"/>
    </source>
</evidence>